<evidence type="ECO:0000259" key="4">
    <source>
        <dbReference type="PROSITE" id="PS51736"/>
    </source>
</evidence>
<dbReference type="SMART" id="SM00857">
    <property type="entry name" value="Resolvase"/>
    <property type="match status" value="1"/>
</dbReference>
<dbReference type="InterPro" id="IPR040652">
    <property type="entry name" value="Cry35Ab1_HTH"/>
</dbReference>
<reference evidence="5 6" key="1">
    <citation type="submission" date="2016-02" db="EMBL/GenBank/DDBJ databases">
        <authorList>
            <person name="Wen L."/>
            <person name="He K."/>
            <person name="Yang H."/>
        </authorList>
    </citation>
    <scope>NUCLEOTIDE SEQUENCE [LARGE SCALE GENOMIC DNA]</scope>
    <source>
        <strain evidence="5 6">MJR8628A</strain>
    </source>
</reference>
<accession>A0A135YNA2</accession>
<organism evidence="5 6">
    <name type="scientific">Peptostreptococcus anaerobius</name>
    <dbReference type="NCBI Taxonomy" id="1261"/>
    <lineage>
        <taxon>Bacteria</taxon>
        <taxon>Bacillati</taxon>
        <taxon>Bacillota</taxon>
        <taxon>Clostridia</taxon>
        <taxon>Peptostreptococcales</taxon>
        <taxon>Peptostreptococcaceae</taxon>
        <taxon>Peptostreptococcus</taxon>
    </lineage>
</organism>
<keyword evidence="2" id="KW-0238">DNA-binding</keyword>
<dbReference type="Pfam" id="PF18010">
    <property type="entry name" value="HTH_49"/>
    <property type="match status" value="1"/>
</dbReference>
<dbReference type="GO" id="GO:0000150">
    <property type="term" value="F:DNA strand exchange activity"/>
    <property type="evidence" value="ECO:0007669"/>
    <property type="project" value="InterPro"/>
</dbReference>
<keyword evidence="3" id="KW-0233">DNA recombination</keyword>
<evidence type="ECO:0000313" key="5">
    <source>
        <dbReference type="EMBL" id="KXI10858.1"/>
    </source>
</evidence>
<sequence length="196" mass="22446">MKHQEVLDLIYGYCRATTAKQIESGYLEEQENLITDRYYGCNILKETSLDMNTKPEFDKLLKSLKADDTIVVTRLDRFATSIGDTFEIIRDLRSRGINIHILNIGLFDSSVLGKILYDTILAINEFEKALLVERIQSGKNKAKKTSGFREGRPKKYTDEQINQAVEMLNSYSYKKVEEMTGISKSTLIRAKKQSSK</sequence>
<gene>
    <name evidence="5" type="ORF">HMPREF3195_01600</name>
</gene>
<dbReference type="AlphaFoldDB" id="A0A135YNA2"/>
<dbReference type="SUPFAM" id="SSF46689">
    <property type="entry name" value="Homeodomain-like"/>
    <property type="match status" value="1"/>
</dbReference>
<evidence type="ECO:0000256" key="3">
    <source>
        <dbReference type="ARBA" id="ARBA00023172"/>
    </source>
</evidence>
<dbReference type="CDD" id="cd03768">
    <property type="entry name" value="SR_ResInv"/>
    <property type="match status" value="1"/>
</dbReference>
<proteinExistence type="inferred from homology"/>
<evidence type="ECO:0000313" key="6">
    <source>
        <dbReference type="Proteomes" id="UP000070326"/>
    </source>
</evidence>
<comment type="caution">
    <text evidence="5">The sequence shown here is derived from an EMBL/GenBank/DDBJ whole genome shotgun (WGS) entry which is preliminary data.</text>
</comment>
<comment type="similarity">
    <text evidence="1">Belongs to the site-specific recombinase resolvase family.</text>
</comment>
<name>A0A135YNA2_9FIRM</name>
<dbReference type="eggNOG" id="COG1961">
    <property type="taxonomic scope" value="Bacteria"/>
</dbReference>
<dbReference type="Pfam" id="PF00239">
    <property type="entry name" value="Resolvase"/>
    <property type="match status" value="1"/>
</dbReference>
<dbReference type="PATRIC" id="fig|1261.3.peg.1613"/>
<protein>
    <submittedName>
        <fullName evidence="5">Resolvase protein</fullName>
    </submittedName>
</protein>
<dbReference type="InterPro" id="IPR006119">
    <property type="entry name" value="Resolv_N"/>
</dbReference>
<dbReference type="InterPro" id="IPR009057">
    <property type="entry name" value="Homeodomain-like_sf"/>
</dbReference>
<dbReference type="InterPro" id="IPR036162">
    <property type="entry name" value="Resolvase-like_N_sf"/>
</dbReference>
<feature type="domain" description="Resolvase/invertase-type recombinase catalytic" evidence="4">
    <location>
        <begin position="9"/>
        <end position="146"/>
    </location>
</feature>
<dbReference type="PROSITE" id="PS51736">
    <property type="entry name" value="RECOMBINASES_3"/>
    <property type="match status" value="1"/>
</dbReference>
<dbReference type="PANTHER" id="PTHR30461:SF2">
    <property type="entry name" value="SERINE RECOMBINASE PINE-RELATED"/>
    <property type="match status" value="1"/>
</dbReference>
<dbReference type="SUPFAM" id="SSF53041">
    <property type="entry name" value="Resolvase-like"/>
    <property type="match status" value="1"/>
</dbReference>
<evidence type="ECO:0000256" key="2">
    <source>
        <dbReference type="ARBA" id="ARBA00023125"/>
    </source>
</evidence>
<dbReference type="Gene3D" id="3.40.50.1390">
    <property type="entry name" value="Resolvase, N-terminal catalytic domain"/>
    <property type="match status" value="1"/>
</dbReference>
<evidence type="ECO:0000256" key="1">
    <source>
        <dbReference type="ARBA" id="ARBA00009913"/>
    </source>
</evidence>
<dbReference type="InterPro" id="IPR050639">
    <property type="entry name" value="SSR_resolvase"/>
</dbReference>
<dbReference type="Proteomes" id="UP000070326">
    <property type="component" value="Unassembled WGS sequence"/>
</dbReference>
<dbReference type="EMBL" id="LSQZ01000085">
    <property type="protein sequence ID" value="KXI10858.1"/>
    <property type="molecule type" value="Genomic_DNA"/>
</dbReference>
<dbReference type="Gene3D" id="1.10.10.60">
    <property type="entry name" value="Homeodomain-like"/>
    <property type="match status" value="1"/>
</dbReference>
<dbReference type="STRING" id="1261.HMPREF3195_01600"/>
<dbReference type="RefSeq" id="WP_271887010.1">
    <property type="nucleotide sequence ID" value="NZ_CP096607.1"/>
</dbReference>
<dbReference type="PANTHER" id="PTHR30461">
    <property type="entry name" value="DNA-INVERTASE FROM LAMBDOID PROPHAGE"/>
    <property type="match status" value="1"/>
</dbReference>
<dbReference type="GO" id="GO:0003677">
    <property type="term" value="F:DNA binding"/>
    <property type="evidence" value="ECO:0007669"/>
    <property type="project" value="UniProtKB-KW"/>
</dbReference>